<dbReference type="RefSeq" id="WP_056558318.1">
    <property type="nucleotide sequence ID" value="NZ_CP023270.1"/>
</dbReference>
<sequence length="130" mass="14811">MHTLGRLVLLVNDYDTAIAFYRDKLGMEVSVDMPVGQQRYVHLRLHDQPSVGMWLLQAQTQAQRDRVGDQTGGQPVGVFYTDDVLRDHAHFSAKGVRFTREPVHEETAAYAHFIDLYGNEFVLVQLKQPA</sequence>
<organism evidence="2 3">
    <name type="scientific">Achromobacter spanius</name>
    <dbReference type="NCBI Taxonomy" id="217203"/>
    <lineage>
        <taxon>Bacteria</taxon>
        <taxon>Pseudomonadati</taxon>
        <taxon>Pseudomonadota</taxon>
        <taxon>Betaproteobacteria</taxon>
        <taxon>Burkholderiales</taxon>
        <taxon>Alcaligenaceae</taxon>
        <taxon>Achromobacter</taxon>
    </lineage>
</organism>
<dbReference type="InterPro" id="IPR029068">
    <property type="entry name" value="Glyas_Bleomycin-R_OHBP_Dase"/>
</dbReference>
<evidence type="ECO:0000259" key="1">
    <source>
        <dbReference type="PROSITE" id="PS51819"/>
    </source>
</evidence>
<dbReference type="PANTHER" id="PTHR36437">
    <property type="entry name" value="GLYOXALASE/BLEOMYCIN RESISTANCE PROTEIN/DIOXYGENASE"/>
    <property type="match status" value="1"/>
</dbReference>
<accession>A0A2S0ICA3</accession>
<protein>
    <submittedName>
        <fullName evidence="2">Glyoxalase</fullName>
    </submittedName>
</protein>
<dbReference type="EMBL" id="CP023270">
    <property type="protein sequence ID" value="AVJ29660.1"/>
    <property type="molecule type" value="Genomic_DNA"/>
</dbReference>
<feature type="domain" description="VOC" evidence="1">
    <location>
        <begin position="3"/>
        <end position="126"/>
    </location>
</feature>
<reference evidence="2 3" key="1">
    <citation type="submission" date="2017-09" db="EMBL/GenBank/DDBJ databases">
        <title>Genomic, metabolic, and phenotypic characteristics of bacterial isolates from the natural microbiome of the model nematode Caenorhabditis elegans.</title>
        <authorList>
            <person name="Zimmermann J."/>
            <person name="Obeng N."/>
            <person name="Yang W."/>
            <person name="Obeng O."/>
            <person name="Kissoyan K."/>
            <person name="Pees B."/>
            <person name="Dirksen P."/>
            <person name="Hoppner M."/>
            <person name="Franke A."/>
            <person name="Rosenstiel P."/>
            <person name="Leippe M."/>
            <person name="Dierking K."/>
            <person name="Kaleta C."/>
            <person name="Schulenburg H."/>
        </authorList>
    </citation>
    <scope>NUCLEOTIDE SEQUENCE [LARGE SCALE GENOMIC DNA]</scope>
    <source>
        <strain evidence="2 3">MYb73</strain>
    </source>
</reference>
<dbReference type="InterPro" id="IPR037523">
    <property type="entry name" value="VOC_core"/>
</dbReference>
<name>A0A2S0ICA3_9BURK</name>
<evidence type="ECO:0000313" key="2">
    <source>
        <dbReference type="EMBL" id="AVJ29660.1"/>
    </source>
</evidence>
<gene>
    <name evidence="2" type="ORF">CLM73_22585</name>
</gene>
<evidence type="ECO:0000313" key="3">
    <source>
        <dbReference type="Proteomes" id="UP000239477"/>
    </source>
</evidence>
<dbReference type="AlphaFoldDB" id="A0A2S0ICA3"/>
<dbReference type="Proteomes" id="UP000239477">
    <property type="component" value="Chromosome"/>
</dbReference>
<dbReference type="OrthoDB" id="9797663at2"/>
<keyword evidence="3" id="KW-1185">Reference proteome</keyword>
<dbReference type="InterPro" id="IPR004360">
    <property type="entry name" value="Glyas_Fos-R_dOase_dom"/>
</dbReference>
<proteinExistence type="predicted"/>
<dbReference type="PANTHER" id="PTHR36437:SF2">
    <property type="entry name" value="GLYOXALASE_BLEOMYCIN RESISTANCE PROTEIN_DIOXYGENASE"/>
    <property type="match status" value="1"/>
</dbReference>
<dbReference type="Gene3D" id="3.10.180.10">
    <property type="entry name" value="2,3-Dihydroxybiphenyl 1,2-Dioxygenase, domain 1"/>
    <property type="match status" value="1"/>
</dbReference>
<dbReference type="Pfam" id="PF00903">
    <property type="entry name" value="Glyoxalase"/>
    <property type="match status" value="1"/>
</dbReference>
<dbReference type="PROSITE" id="PS51819">
    <property type="entry name" value="VOC"/>
    <property type="match status" value="1"/>
</dbReference>
<dbReference type="SUPFAM" id="SSF54593">
    <property type="entry name" value="Glyoxalase/Bleomycin resistance protein/Dihydroxybiphenyl dioxygenase"/>
    <property type="match status" value="1"/>
</dbReference>